<dbReference type="EMBL" id="LNZA01000001">
    <property type="protein sequence ID" value="KTD73253.1"/>
    <property type="molecule type" value="Genomic_DNA"/>
</dbReference>
<evidence type="ECO:0000313" key="2">
    <source>
        <dbReference type="Proteomes" id="UP000054693"/>
    </source>
</evidence>
<name>A0A0W0ZVS9_9GAMM</name>
<keyword evidence="2" id="KW-1185">Reference proteome</keyword>
<dbReference type="Proteomes" id="UP000054693">
    <property type="component" value="Unassembled WGS sequence"/>
</dbReference>
<accession>A0A0W0ZVS9</accession>
<dbReference type="AlphaFoldDB" id="A0A0W0ZVS9"/>
<sequence length="59" mass="7001">MSQQQGYLIWLMDLYTYDKVTRFLRLEDFGSKSLWHYVKSRLGSSGQLVWLEGQYGSHP</sequence>
<organism evidence="1 2">
    <name type="scientific">Legionella tucsonensis</name>
    <dbReference type="NCBI Taxonomy" id="40335"/>
    <lineage>
        <taxon>Bacteria</taxon>
        <taxon>Pseudomonadati</taxon>
        <taxon>Pseudomonadota</taxon>
        <taxon>Gammaproteobacteria</taxon>
        <taxon>Legionellales</taxon>
        <taxon>Legionellaceae</taxon>
        <taxon>Legionella</taxon>
    </lineage>
</organism>
<gene>
    <name evidence="1" type="ORF">Ltuc_1100</name>
</gene>
<dbReference type="PATRIC" id="fig|40335.7.peg.1155"/>
<protein>
    <submittedName>
        <fullName evidence="1">Uncharacterized protein</fullName>
    </submittedName>
</protein>
<reference evidence="1 2" key="1">
    <citation type="submission" date="2015-11" db="EMBL/GenBank/DDBJ databases">
        <title>Genomic analysis of 38 Legionella species identifies large and diverse effector repertoires.</title>
        <authorList>
            <person name="Burstein D."/>
            <person name="Amaro F."/>
            <person name="Zusman T."/>
            <person name="Lifshitz Z."/>
            <person name="Cohen O."/>
            <person name="Gilbert J.A."/>
            <person name="Pupko T."/>
            <person name="Shuman H.A."/>
            <person name="Segal G."/>
        </authorList>
    </citation>
    <scope>NUCLEOTIDE SEQUENCE [LARGE SCALE GENOMIC DNA]</scope>
    <source>
        <strain evidence="1 2">ATCC 49180</strain>
    </source>
</reference>
<proteinExistence type="predicted"/>
<evidence type="ECO:0000313" key="1">
    <source>
        <dbReference type="EMBL" id="KTD73253.1"/>
    </source>
</evidence>
<comment type="caution">
    <text evidence="1">The sequence shown here is derived from an EMBL/GenBank/DDBJ whole genome shotgun (WGS) entry which is preliminary data.</text>
</comment>